<protein>
    <submittedName>
        <fullName evidence="1">Uncharacterized protein</fullName>
    </submittedName>
</protein>
<dbReference type="Proteomes" id="UP001239111">
    <property type="component" value="Chromosome 4"/>
</dbReference>
<sequence length="125" mass="13944">MMLGPTLSSRITAVLAIVQGFGLSAFGNVSPLSFMILMRKIITPNPTFFQGSPLELIAQGLNNSLKQTDEWKRWQADNWKGWQTDEMHEEEQVLLPTNTRVHPLPSGAQNSWSDQVGSNYPNTVS</sequence>
<evidence type="ECO:0000313" key="2">
    <source>
        <dbReference type="Proteomes" id="UP001239111"/>
    </source>
</evidence>
<dbReference type="EMBL" id="CM056744">
    <property type="protein sequence ID" value="KAJ8666484.1"/>
    <property type="molecule type" value="Genomic_DNA"/>
</dbReference>
<name>A0ACC2N826_9HYME</name>
<keyword evidence="2" id="KW-1185">Reference proteome</keyword>
<proteinExistence type="predicted"/>
<evidence type="ECO:0000313" key="1">
    <source>
        <dbReference type="EMBL" id="KAJ8666484.1"/>
    </source>
</evidence>
<accession>A0ACC2N826</accession>
<reference evidence="1" key="1">
    <citation type="submission" date="2023-04" db="EMBL/GenBank/DDBJ databases">
        <title>A chromosome-level genome assembly of the parasitoid wasp Eretmocerus hayati.</title>
        <authorList>
            <person name="Zhong Y."/>
            <person name="Liu S."/>
            <person name="Liu Y."/>
        </authorList>
    </citation>
    <scope>NUCLEOTIDE SEQUENCE</scope>
    <source>
        <strain evidence="1">ZJU_SS_LIU_2023</strain>
    </source>
</reference>
<gene>
    <name evidence="1" type="ORF">QAD02_008146</name>
</gene>
<comment type="caution">
    <text evidence="1">The sequence shown here is derived from an EMBL/GenBank/DDBJ whole genome shotgun (WGS) entry which is preliminary data.</text>
</comment>
<organism evidence="1 2">
    <name type="scientific">Eretmocerus hayati</name>
    <dbReference type="NCBI Taxonomy" id="131215"/>
    <lineage>
        <taxon>Eukaryota</taxon>
        <taxon>Metazoa</taxon>
        <taxon>Ecdysozoa</taxon>
        <taxon>Arthropoda</taxon>
        <taxon>Hexapoda</taxon>
        <taxon>Insecta</taxon>
        <taxon>Pterygota</taxon>
        <taxon>Neoptera</taxon>
        <taxon>Endopterygota</taxon>
        <taxon>Hymenoptera</taxon>
        <taxon>Apocrita</taxon>
        <taxon>Proctotrupomorpha</taxon>
        <taxon>Chalcidoidea</taxon>
        <taxon>Aphelinidae</taxon>
        <taxon>Aphelininae</taxon>
        <taxon>Eretmocerus</taxon>
    </lineage>
</organism>